<dbReference type="PANTHER" id="PTHR24221:SF248">
    <property type="entry name" value="ABC TRANSPORTER TRANSMEMBRANE REGION"/>
    <property type="match status" value="1"/>
</dbReference>
<evidence type="ECO:0000259" key="14">
    <source>
        <dbReference type="PROSITE" id="PS50990"/>
    </source>
</evidence>
<reference evidence="15" key="1">
    <citation type="journal article" date="2015" name="Genome Announc.">
        <title>Complete Genome Sequence of the Bacteriochlorophyll b-Producing Photosynthetic Bacterium Blastochloris viridis.</title>
        <authorList>
            <person name="Tsukatani Y."/>
            <person name="Hirose Y."/>
            <person name="Harada J."/>
            <person name="Misawa N."/>
            <person name="Mori K."/>
            <person name="Inoue K."/>
            <person name="Tamiaki H."/>
        </authorList>
    </citation>
    <scope>NUCLEOTIDE SEQUENCE [LARGE SCALE GENOMIC DNA]</scope>
    <source>
        <strain evidence="15">DSM 133</strain>
    </source>
</reference>
<evidence type="ECO:0000256" key="3">
    <source>
        <dbReference type="ARBA" id="ARBA00022448"/>
    </source>
</evidence>
<dbReference type="Pfam" id="PF00005">
    <property type="entry name" value="ABC_tran"/>
    <property type="match status" value="1"/>
</dbReference>
<dbReference type="GO" id="GO:0016887">
    <property type="term" value="F:ATP hydrolysis activity"/>
    <property type="evidence" value="ECO:0007669"/>
    <property type="project" value="InterPro"/>
</dbReference>
<evidence type="ECO:0000256" key="8">
    <source>
        <dbReference type="ARBA" id="ARBA00022989"/>
    </source>
</evidence>
<dbReference type="Gene3D" id="1.20.1560.10">
    <property type="entry name" value="ABC transporter type 1, transmembrane domain"/>
    <property type="match status" value="1"/>
</dbReference>
<dbReference type="PATRIC" id="fig|1079.6.peg.2824"/>
<dbReference type="EMBL" id="LN907867">
    <property type="protein sequence ID" value="CUU43121.1"/>
    <property type="molecule type" value="Genomic_DNA"/>
</dbReference>
<evidence type="ECO:0000256" key="6">
    <source>
        <dbReference type="ARBA" id="ARBA00022741"/>
    </source>
</evidence>
<reference evidence="17" key="3">
    <citation type="journal article" date="2016" name="Genome Announc.">
        <title>Revised genome sequence of the purple photosynthetic bacterium Blastochloris viridis.</title>
        <authorList>
            <person name="Liu L.N."/>
            <person name="Faulkner M."/>
            <person name="Liu X."/>
            <person name="Huang F."/>
            <person name="Darby A.C."/>
            <person name="Hall N."/>
        </authorList>
    </citation>
    <scope>NUCLEOTIDE SEQUENCE [LARGE SCALE GENOMIC DNA]</scope>
    <source>
        <strain evidence="17">ATCC 19567 / DSM 133 / F</strain>
    </source>
</reference>
<feature type="transmembrane region" description="Helical" evidence="11">
    <location>
        <begin position="256"/>
        <end position="277"/>
    </location>
</feature>
<feature type="region of interest" description="Disordered" evidence="10">
    <location>
        <begin position="43"/>
        <end position="101"/>
    </location>
</feature>
<feature type="transmembrane region" description="Helical" evidence="11">
    <location>
        <begin position="491"/>
        <end position="516"/>
    </location>
</feature>
<dbReference type="PROSITE" id="PS50929">
    <property type="entry name" value="ABC_TM1F"/>
    <property type="match status" value="1"/>
</dbReference>
<reference evidence="16" key="2">
    <citation type="submission" date="2015-11" db="EMBL/GenBank/DDBJ databases">
        <authorList>
            <person name="Zhang Y."/>
            <person name="Guo Z."/>
        </authorList>
    </citation>
    <scope>NUCLEOTIDE SEQUENCE</scope>
    <source>
        <strain evidence="16">1</strain>
    </source>
</reference>
<dbReference type="InterPro" id="IPR039421">
    <property type="entry name" value="Type_1_exporter"/>
</dbReference>
<dbReference type="CDD" id="cd18587">
    <property type="entry name" value="ABC_6TM_LapB_like"/>
    <property type="match status" value="1"/>
</dbReference>
<evidence type="ECO:0000256" key="1">
    <source>
        <dbReference type="ARBA" id="ARBA00004651"/>
    </source>
</evidence>
<dbReference type="InterPro" id="IPR027417">
    <property type="entry name" value="P-loop_NTPase"/>
</dbReference>
<dbReference type="InterPro" id="IPR017750">
    <property type="entry name" value="ATPase_T1SS"/>
</dbReference>
<evidence type="ECO:0000256" key="11">
    <source>
        <dbReference type="SAM" id="Phobius"/>
    </source>
</evidence>
<dbReference type="FunFam" id="3.40.50.300:FF:000299">
    <property type="entry name" value="ABC transporter ATP-binding protein/permease"/>
    <property type="match status" value="1"/>
</dbReference>
<accession>A0A0H5BES7</accession>
<evidence type="ECO:0000313" key="15">
    <source>
        <dbReference type="EMBL" id="BAR99599.1"/>
    </source>
</evidence>
<keyword evidence="3" id="KW-0813">Transport</keyword>
<dbReference type="RefSeq" id="WP_236823608.1">
    <property type="nucleotide sequence ID" value="NZ_AP014854.2"/>
</dbReference>
<dbReference type="KEGG" id="bvr:BVIR_2694"/>
<dbReference type="InterPro" id="IPR005074">
    <property type="entry name" value="Peptidase_C39"/>
</dbReference>
<protein>
    <submittedName>
        <fullName evidence="16">RTX-I toxin determinant B</fullName>
    </submittedName>
    <submittedName>
        <fullName evidence="15">Type I secretion system ATPase</fullName>
    </submittedName>
</protein>
<keyword evidence="8 11" id="KW-1133">Transmembrane helix</keyword>
<keyword evidence="5 11" id="KW-0812">Transmembrane</keyword>
<feature type="domain" description="ABC transmembrane type-1" evidence="13">
    <location>
        <begin position="259"/>
        <end position="537"/>
    </location>
</feature>
<evidence type="ECO:0000256" key="4">
    <source>
        <dbReference type="ARBA" id="ARBA00022475"/>
    </source>
</evidence>
<dbReference type="Gene3D" id="3.40.50.300">
    <property type="entry name" value="P-loop containing nucleotide triphosphate hydrolases"/>
    <property type="match status" value="1"/>
</dbReference>
<feature type="transmembrane region" description="Helical" evidence="11">
    <location>
        <begin position="365"/>
        <end position="388"/>
    </location>
</feature>
<dbReference type="STRING" id="1079.BVIR_2694"/>
<dbReference type="Gene3D" id="3.90.70.10">
    <property type="entry name" value="Cysteine proteinases"/>
    <property type="match status" value="1"/>
</dbReference>
<keyword evidence="4" id="KW-1003">Cell membrane</keyword>
<evidence type="ECO:0000259" key="12">
    <source>
        <dbReference type="PROSITE" id="PS50893"/>
    </source>
</evidence>
<dbReference type="SUPFAM" id="SSF52540">
    <property type="entry name" value="P-loop containing nucleoside triphosphate hydrolases"/>
    <property type="match status" value="1"/>
</dbReference>
<keyword evidence="7" id="KW-0067">ATP-binding</keyword>
<keyword evidence="9 11" id="KW-0472">Membrane</keyword>
<dbReference type="AlphaFoldDB" id="A0A0H5BES7"/>
<feature type="transmembrane region" description="Helical" evidence="11">
    <location>
        <begin position="394"/>
        <end position="412"/>
    </location>
</feature>
<dbReference type="EMBL" id="AP014854">
    <property type="protein sequence ID" value="BAR99599.1"/>
    <property type="molecule type" value="Genomic_DNA"/>
</dbReference>
<dbReference type="PROSITE" id="PS50990">
    <property type="entry name" value="PEPTIDASE_C39"/>
    <property type="match status" value="1"/>
</dbReference>
<comment type="subcellular location">
    <subcellularLocation>
        <location evidence="1">Cell membrane</location>
        <topology evidence="1">Multi-pass membrane protein</topology>
    </subcellularLocation>
</comment>
<evidence type="ECO:0000313" key="17">
    <source>
        <dbReference type="Proteomes" id="UP000065734"/>
    </source>
</evidence>
<dbReference type="NCBIfam" id="TIGR03375">
    <property type="entry name" value="type_I_sec_LssB"/>
    <property type="match status" value="1"/>
</dbReference>
<dbReference type="GO" id="GO:0034040">
    <property type="term" value="F:ATPase-coupled lipid transmembrane transporter activity"/>
    <property type="evidence" value="ECO:0007669"/>
    <property type="project" value="TreeGrafter"/>
</dbReference>
<dbReference type="InterPro" id="IPR003439">
    <property type="entry name" value="ABC_transporter-like_ATP-bd"/>
</dbReference>
<proteinExistence type="inferred from homology"/>
<dbReference type="PANTHER" id="PTHR24221">
    <property type="entry name" value="ATP-BINDING CASSETTE SUB-FAMILY B"/>
    <property type="match status" value="1"/>
</dbReference>
<dbReference type="GO" id="GO:0005524">
    <property type="term" value="F:ATP binding"/>
    <property type="evidence" value="ECO:0007669"/>
    <property type="project" value="UniProtKB-KW"/>
</dbReference>
<evidence type="ECO:0000256" key="9">
    <source>
        <dbReference type="ARBA" id="ARBA00023136"/>
    </source>
</evidence>
<evidence type="ECO:0000313" key="16">
    <source>
        <dbReference type="EMBL" id="CUU43121.1"/>
    </source>
</evidence>
<gene>
    <name evidence="16" type="primary">apxIB</name>
    <name evidence="15" type="ORF">BV133_2006</name>
    <name evidence="16" type="ORF">BVIRIDIS_21380</name>
</gene>
<evidence type="ECO:0000256" key="2">
    <source>
        <dbReference type="ARBA" id="ARBA00005417"/>
    </source>
</evidence>
<dbReference type="InterPro" id="IPR036640">
    <property type="entry name" value="ABC1_TM_sf"/>
</dbReference>
<dbReference type="GO" id="GO:0140359">
    <property type="term" value="F:ABC-type transporter activity"/>
    <property type="evidence" value="ECO:0007669"/>
    <property type="project" value="InterPro"/>
</dbReference>
<dbReference type="GO" id="GO:0008233">
    <property type="term" value="F:peptidase activity"/>
    <property type="evidence" value="ECO:0007669"/>
    <property type="project" value="InterPro"/>
</dbReference>
<feature type="domain" description="Peptidase C39" evidence="14">
    <location>
        <begin position="100"/>
        <end position="223"/>
    </location>
</feature>
<evidence type="ECO:0000259" key="13">
    <source>
        <dbReference type="PROSITE" id="PS50929"/>
    </source>
</evidence>
<feature type="compositionally biased region" description="Low complexity" evidence="10">
    <location>
        <begin position="56"/>
        <end position="66"/>
    </location>
</feature>
<dbReference type="InterPro" id="IPR003593">
    <property type="entry name" value="AAA+_ATPase"/>
</dbReference>
<dbReference type="PROSITE" id="PS50893">
    <property type="entry name" value="ABC_TRANSPORTER_2"/>
    <property type="match status" value="1"/>
</dbReference>
<evidence type="ECO:0000256" key="5">
    <source>
        <dbReference type="ARBA" id="ARBA00022692"/>
    </source>
</evidence>
<dbReference type="Pfam" id="PF00664">
    <property type="entry name" value="ABC_membrane"/>
    <property type="match status" value="1"/>
</dbReference>
<feature type="domain" description="ABC transporter" evidence="12">
    <location>
        <begin position="571"/>
        <end position="807"/>
    </location>
</feature>
<feature type="transmembrane region" description="Helical" evidence="11">
    <location>
        <begin position="289"/>
        <end position="310"/>
    </location>
</feature>
<dbReference type="Proteomes" id="UP000065734">
    <property type="component" value="Chromosome I"/>
</dbReference>
<dbReference type="InterPro" id="IPR017871">
    <property type="entry name" value="ABC_transporter-like_CS"/>
</dbReference>
<name>A0A0H5BES7_BLAVI</name>
<organism evidence="16 17">
    <name type="scientific">Blastochloris viridis</name>
    <name type="common">Rhodopseudomonas viridis</name>
    <dbReference type="NCBI Taxonomy" id="1079"/>
    <lineage>
        <taxon>Bacteria</taxon>
        <taxon>Pseudomonadati</taxon>
        <taxon>Pseudomonadota</taxon>
        <taxon>Alphaproteobacteria</taxon>
        <taxon>Hyphomicrobiales</taxon>
        <taxon>Blastochloridaceae</taxon>
        <taxon>Blastochloris</taxon>
    </lineage>
</organism>
<dbReference type="GO" id="GO:0006508">
    <property type="term" value="P:proteolysis"/>
    <property type="evidence" value="ECO:0007669"/>
    <property type="project" value="InterPro"/>
</dbReference>
<evidence type="ECO:0000256" key="10">
    <source>
        <dbReference type="SAM" id="MobiDB-lite"/>
    </source>
</evidence>
<keyword evidence="6" id="KW-0547">Nucleotide-binding</keyword>
<sequence>MLSNAKEIVSGATRILSSVRSFVGANAAKGLAFCASRRAAPMTVAPGDPLQRRAPADPAARRQSSPGQDEAAAELQPTTPPPSAGERSRAHEPVPAWLDDGPAHDPISDAVIWLAAFNGRSISRGALLAGLPIDDDKLPVRLIERAAANAGLEAKLVKRTAEDIQALVLPCVIFLAGGKLRMLVGLDRGRDEARLVNPSTTAPAVTVPLSTVERAYLGYALFAKPATALDPRVEGTFDIPERHWFWAVVAQFWQNYAHVAVAAFLVNVLALAAPLFTMNVYDRVLPNGAVPSLVALAIGLGLAIIFDFILRTVRSLIIDMTGKQVDVLLAADIYDHVLGLKLANRPTSIGVLANQLRDFDSVREFFTSGTVVSITDLAFALLFIWVLFMIAGPLAWVPLIMLPLMLGIGFLLQRPLDRAIRKNQAETAARHGVLIESLAGIETIKAAGAEGRFQSRYERAVAATARSGEDVHFWASLALTIASTAQQLTTLAILVIGSFLVIDGTLTVGALVAATILSGRVLAPVAGIAALMTRATQTVTALRSIDRLMRLERERPRGRRYVSRAIQHGRIVFDEVSFQYPGAMTKALTKVSIGIKEGERVGVIGRVGSGKTTLGKIACGLYDPSEGRILIDGVDSRQYDPADLRAGVGFVLQDCDLFFGTLRDNILIGRAGASDDDMLHAARLAGVEPFAAAHPSGYDMMIAEGGRSLSGGQRQAISLARALIREPRILFLDEPTAHLDVRSEAEFVKQIEALRQRRLTLIVSTHRFSLLVLVERLVVVDRGHVVMDGPRDAVLARLRPAPAAEAPVSSHAQ</sequence>
<evidence type="ECO:0000256" key="7">
    <source>
        <dbReference type="ARBA" id="ARBA00022840"/>
    </source>
</evidence>
<dbReference type="SUPFAM" id="SSF90123">
    <property type="entry name" value="ABC transporter transmembrane region"/>
    <property type="match status" value="1"/>
</dbReference>
<comment type="similarity">
    <text evidence="2">Belongs to the ABC transporter superfamily.</text>
</comment>
<dbReference type="SMART" id="SM00382">
    <property type="entry name" value="AAA"/>
    <property type="match status" value="1"/>
</dbReference>
<dbReference type="GO" id="GO:0005886">
    <property type="term" value="C:plasma membrane"/>
    <property type="evidence" value="ECO:0007669"/>
    <property type="project" value="UniProtKB-SubCell"/>
</dbReference>
<dbReference type="PROSITE" id="PS00211">
    <property type="entry name" value="ABC_TRANSPORTER_1"/>
    <property type="match status" value="1"/>
</dbReference>
<dbReference type="InterPro" id="IPR011527">
    <property type="entry name" value="ABC1_TM_dom"/>
</dbReference>
<keyword evidence="17" id="KW-1185">Reference proteome</keyword>